<dbReference type="InterPro" id="IPR011545">
    <property type="entry name" value="DEAD/DEAH_box_helicase_dom"/>
</dbReference>
<feature type="non-terminal residue" evidence="9">
    <location>
        <position position="421"/>
    </location>
</feature>
<dbReference type="Gene3D" id="3.40.50.300">
    <property type="entry name" value="P-loop containing nucleotide triphosphate hydrolases"/>
    <property type="match status" value="2"/>
</dbReference>
<evidence type="ECO:0000313" key="10">
    <source>
        <dbReference type="Proteomes" id="UP000256964"/>
    </source>
</evidence>
<dbReference type="SMART" id="SM00490">
    <property type="entry name" value="HELICc"/>
    <property type="match status" value="1"/>
</dbReference>
<keyword evidence="9" id="KW-0378">Hydrolase</keyword>
<dbReference type="OrthoDB" id="10261556at2759"/>
<dbReference type="InterPro" id="IPR027417">
    <property type="entry name" value="P-loop_NTPase"/>
</dbReference>
<dbReference type="GO" id="GO:0005737">
    <property type="term" value="C:cytoplasm"/>
    <property type="evidence" value="ECO:0007669"/>
    <property type="project" value="TreeGrafter"/>
</dbReference>
<accession>A0A371D866</accession>
<evidence type="ECO:0000256" key="6">
    <source>
        <dbReference type="SAM" id="MobiDB-lite"/>
    </source>
</evidence>
<proteinExistence type="inferred from homology"/>
<evidence type="ECO:0000256" key="4">
    <source>
        <dbReference type="ARBA" id="ARBA00034617"/>
    </source>
</evidence>
<reference evidence="9 10" key="1">
    <citation type="journal article" date="2018" name="Biotechnol. Biofuels">
        <title>Integrative visual omics of the white-rot fungus Polyporus brumalis exposes the biotechnological potential of its oxidative enzymes for delignifying raw plant biomass.</title>
        <authorList>
            <person name="Miyauchi S."/>
            <person name="Rancon A."/>
            <person name="Drula E."/>
            <person name="Hage H."/>
            <person name="Chaduli D."/>
            <person name="Favel A."/>
            <person name="Grisel S."/>
            <person name="Henrissat B."/>
            <person name="Herpoel-Gimbert I."/>
            <person name="Ruiz-Duenas F.J."/>
            <person name="Chevret D."/>
            <person name="Hainaut M."/>
            <person name="Lin J."/>
            <person name="Wang M."/>
            <person name="Pangilinan J."/>
            <person name="Lipzen A."/>
            <person name="Lesage-Meessen L."/>
            <person name="Navarro D."/>
            <person name="Riley R."/>
            <person name="Grigoriev I.V."/>
            <person name="Zhou S."/>
            <person name="Raouche S."/>
            <person name="Rosso M.N."/>
        </authorList>
    </citation>
    <scope>NUCLEOTIDE SEQUENCE [LARGE SCALE GENOMIC DNA]</scope>
    <source>
        <strain evidence="9 10">BRFM 1820</strain>
    </source>
</reference>
<dbReference type="PANTHER" id="PTHR13710:SF120">
    <property type="entry name" value="BIFUNCTIONAL 3'-5' EXONUCLEASE_ATP-DEPENDENT HELICASE WRN"/>
    <property type="match status" value="1"/>
</dbReference>
<dbReference type="GO" id="GO:0005524">
    <property type="term" value="F:ATP binding"/>
    <property type="evidence" value="ECO:0007669"/>
    <property type="project" value="UniProtKB-KW"/>
</dbReference>
<dbReference type="SUPFAM" id="SSF52540">
    <property type="entry name" value="P-loop containing nucleoside triphosphate hydrolases"/>
    <property type="match status" value="1"/>
</dbReference>
<dbReference type="InterPro" id="IPR001650">
    <property type="entry name" value="Helicase_C-like"/>
</dbReference>
<dbReference type="PANTHER" id="PTHR13710">
    <property type="entry name" value="DNA HELICASE RECQ FAMILY MEMBER"/>
    <property type="match status" value="1"/>
</dbReference>
<evidence type="ECO:0000256" key="2">
    <source>
        <dbReference type="ARBA" id="ARBA00022741"/>
    </source>
</evidence>
<evidence type="ECO:0000313" key="9">
    <source>
        <dbReference type="EMBL" id="RDX48734.1"/>
    </source>
</evidence>
<feature type="region of interest" description="Disordered" evidence="6">
    <location>
        <begin position="382"/>
        <end position="421"/>
    </location>
</feature>
<comment type="catalytic activity">
    <reaction evidence="4">
        <text>Couples ATP hydrolysis with the unwinding of duplex DNA by translocating in the 3'-5' direction.</text>
        <dbReference type="EC" id="5.6.2.4"/>
    </reaction>
</comment>
<evidence type="ECO:0000256" key="1">
    <source>
        <dbReference type="ARBA" id="ARBA00005446"/>
    </source>
</evidence>
<dbReference type="EC" id="5.6.2.4" evidence="5"/>
<dbReference type="GO" id="GO:0005634">
    <property type="term" value="C:nucleus"/>
    <property type="evidence" value="ECO:0007669"/>
    <property type="project" value="TreeGrafter"/>
</dbReference>
<dbReference type="PROSITE" id="PS51192">
    <property type="entry name" value="HELICASE_ATP_BIND_1"/>
    <property type="match status" value="1"/>
</dbReference>
<organism evidence="9 10">
    <name type="scientific">Lentinus brumalis</name>
    <dbReference type="NCBI Taxonomy" id="2498619"/>
    <lineage>
        <taxon>Eukaryota</taxon>
        <taxon>Fungi</taxon>
        <taxon>Dikarya</taxon>
        <taxon>Basidiomycota</taxon>
        <taxon>Agaricomycotina</taxon>
        <taxon>Agaricomycetes</taxon>
        <taxon>Polyporales</taxon>
        <taxon>Polyporaceae</taxon>
        <taxon>Lentinus</taxon>
    </lineage>
</organism>
<gene>
    <name evidence="9" type="ORF">OH76DRAFT_1313601</name>
</gene>
<feature type="domain" description="Helicase ATP-binding" evidence="7">
    <location>
        <begin position="42"/>
        <end position="217"/>
    </location>
</feature>
<dbReference type="STRING" id="139420.A0A371D866"/>
<keyword evidence="10" id="KW-1185">Reference proteome</keyword>
<evidence type="ECO:0000256" key="5">
    <source>
        <dbReference type="ARBA" id="ARBA00034808"/>
    </source>
</evidence>
<sequence length="421" mass="46962">FSTSTSHACQPSPSTWTTARIRDLVIRKFGKRPCLWQIKVAQALKEKQQDVVAVAATGSGKTLSFWIALLMDLEDGQDKVVIVVTPLNLLGKQNEAVLHAAGIEAVAVDAENATKETFDVTGKYRVIVFGPEIIMMEGGYCEKLWQKQSFTSKIAYMVFDEGHCIIEWSSFREQYKHLGALRHLLAGKTPPFYIPSATLPSAVLSEVTATMRLRKDATAYILRSNDRPEVSLVVRQMKYAANSYKDLDFLIPDDFLEDDVAPPKFLVFFDSTKEAEAAATYLTSRLPSGLRGKIKHFHATMTSWYRADEYEALKDGKTYGLCVTDSFGMGLDLSDIELIIQWKVPQTMNTLWQRFGRAARGGCPGAFAILIAEKDAFDDVRQRKTVTTGKPSRKRKRSSKGRDVRSKRTSGVAGPGARPDR</sequence>
<dbReference type="AlphaFoldDB" id="A0A371D866"/>
<evidence type="ECO:0000259" key="7">
    <source>
        <dbReference type="PROSITE" id="PS51192"/>
    </source>
</evidence>
<protein>
    <recommendedName>
        <fullName evidence="5">DNA 3'-5' helicase</fullName>
        <ecNumber evidence="5">5.6.2.4</ecNumber>
    </recommendedName>
</protein>
<dbReference type="InterPro" id="IPR014001">
    <property type="entry name" value="Helicase_ATP-bd"/>
</dbReference>
<keyword evidence="3" id="KW-0067">ATP-binding</keyword>
<keyword evidence="2" id="KW-0547">Nucleotide-binding</keyword>
<dbReference type="GO" id="GO:0003676">
    <property type="term" value="F:nucleic acid binding"/>
    <property type="evidence" value="ECO:0007669"/>
    <property type="project" value="InterPro"/>
</dbReference>
<dbReference type="Proteomes" id="UP000256964">
    <property type="component" value="Unassembled WGS sequence"/>
</dbReference>
<dbReference type="Pfam" id="PF00270">
    <property type="entry name" value="DEAD"/>
    <property type="match status" value="1"/>
</dbReference>
<dbReference type="GO" id="GO:0005694">
    <property type="term" value="C:chromosome"/>
    <property type="evidence" value="ECO:0007669"/>
    <property type="project" value="TreeGrafter"/>
</dbReference>
<dbReference type="Pfam" id="PF00271">
    <property type="entry name" value="Helicase_C"/>
    <property type="match status" value="1"/>
</dbReference>
<feature type="domain" description="Helicase C-terminal" evidence="8">
    <location>
        <begin position="255"/>
        <end position="410"/>
    </location>
</feature>
<dbReference type="EMBL" id="KZ857410">
    <property type="protein sequence ID" value="RDX48734.1"/>
    <property type="molecule type" value="Genomic_DNA"/>
</dbReference>
<comment type="similarity">
    <text evidence="1">Belongs to the helicase family. RecQ subfamily.</text>
</comment>
<dbReference type="GO" id="GO:0016787">
    <property type="term" value="F:hydrolase activity"/>
    <property type="evidence" value="ECO:0007669"/>
    <property type="project" value="UniProtKB-KW"/>
</dbReference>
<dbReference type="GO" id="GO:0043138">
    <property type="term" value="F:3'-5' DNA helicase activity"/>
    <property type="evidence" value="ECO:0007669"/>
    <property type="project" value="UniProtKB-EC"/>
</dbReference>
<dbReference type="SMART" id="SM00487">
    <property type="entry name" value="DEXDc"/>
    <property type="match status" value="1"/>
</dbReference>
<name>A0A371D866_9APHY</name>
<feature type="non-terminal residue" evidence="9">
    <location>
        <position position="1"/>
    </location>
</feature>
<dbReference type="GO" id="GO:0000724">
    <property type="term" value="P:double-strand break repair via homologous recombination"/>
    <property type="evidence" value="ECO:0007669"/>
    <property type="project" value="TreeGrafter"/>
</dbReference>
<evidence type="ECO:0000256" key="3">
    <source>
        <dbReference type="ARBA" id="ARBA00022840"/>
    </source>
</evidence>
<dbReference type="PROSITE" id="PS51194">
    <property type="entry name" value="HELICASE_CTER"/>
    <property type="match status" value="1"/>
</dbReference>
<dbReference type="GO" id="GO:0009378">
    <property type="term" value="F:four-way junction helicase activity"/>
    <property type="evidence" value="ECO:0007669"/>
    <property type="project" value="TreeGrafter"/>
</dbReference>
<evidence type="ECO:0000259" key="8">
    <source>
        <dbReference type="PROSITE" id="PS51194"/>
    </source>
</evidence>